<dbReference type="InterPro" id="IPR000209">
    <property type="entry name" value="Peptidase_S8/S53_dom"/>
</dbReference>
<evidence type="ECO:0000256" key="4">
    <source>
        <dbReference type="ARBA" id="ARBA00022825"/>
    </source>
</evidence>
<keyword evidence="4" id="KW-0720">Serine protease</keyword>
<keyword evidence="3" id="KW-0378">Hydrolase</keyword>
<keyword evidence="7" id="KW-1185">Reference proteome</keyword>
<feature type="domain" description="Peptidase S8/S53" evidence="5">
    <location>
        <begin position="276"/>
        <end position="613"/>
    </location>
</feature>
<dbReference type="EMBL" id="FCOW01000003">
    <property type="protein sequence ID" value="CVK18157.1"/>
    <property type="molecule type" value="Genomic_DNA"/>
</dbReference>
<gene>
    <name evidence="6" type="ORF">SSPH_00794</name>
</gene>
<evidence type="ECO:0000259" key="5">
    <source>
        <dbReference type="Pfam" id="PF00082"/>
    </source>
</evidence>
<sequence length="825" mass="92509">MAVDKKNIFLTNTAEAMPYVSKPQMGGASYPKRDVKSHAAFIQAKLQNSYKAAITQKQAAAIRYKEGVYLEFSSASQHDLAIQRLENRQQGIRLLNVQEDSESDTIKATVYIPAGKESYFINKVEAYATEQTHTGNPKNNDLIGSIEDVKLAMLDSFGIGDKKTMPTSTPVWCEVWLRYDYSDKELKVWEKAEISFLEICKQNQVRVDDNRIIFPERIVKLVLANEEQLKIFISTCPYIAEIRRAQEATTFFAELSNTEQQEWIDELLRRTHFQNDNVAICLLDTGLTSSHPLLNKAIQDDGVQAVKSVWGTGDHQGHGTEMAGIALYRDLRQALEDTGNIFIPQKLESVKILPPKGANPYELYGAITEQAVSLAEISNPNTKRILCMAVTSPEYNTRDGSPTSWSASIDSITSAADEESEKRLFFISSGNVYPDELTKVGYPDSSTLHSIESPGQAWNAITVGAYSQSIVISDSSYKDYSAVADAGELSPYSSTSETWSSKWPIKPEILLDGGNMATNGFDFTECTDLSLLTTNYRPLLKQFSTIWGTSSATAQAAWMGAQLLAEYPNAWPETIRALIIHSASWTDKMKKQFCIEDTKTKGRRRLLKACGYGVPDLQKAIQCMNNSVNLIVQGELQPFEKNSMNEMHFHKLPWPKEQLRSLGEVPVTLKVTLSYFIEPGPGEVGWKDKYRYPSCGLRFDVINANETPEDFKKRVNVKMRGEDKKDKGEGSSGSERWYLGSDNRDVGSIHSDFCELSAVDLCDCNFIAVYPVIGWWRERAYLGKYDSKVRYSMIVSLSTPKIDVDLYTPIVTEIKNAVEIDIEAI</sequence>
<dbReference type="SUPFAM" id="SSF52743">
    <property type="entry name" value="Subtilisin-like"/>
    <property type="match status" value="1"/>
</dbReference>
<protein>
    <submittedName>
        <fullName evidence="6">Subtilase family protein</fullName>
    </submittedName>
</protein>
<dbReference type="Gene3D" id="3.40.50.200">
    <property type="entry name" value="Peptidase S8/S53 domain"/>
    <property type="match status" value="1"/>
</dbReference>
<evidence type="ECO:0000256" key="2">
    <source>
        <dbReference type="ARBA" id="ARBA00022670"/>
    </source>
</evidence>
<comment type="similarity">
    <text evidence="1">Belongs to the peptidase S8 family.</text>
</comment>
<keyword evidence="2" id="KW-0645">Protease</keyword>
<evidence type="ECO:0000256" key="3">
    <source>
        <dbReference type="ARBA" id="ARBA00022801"/>
    </source>
</evidence>
<dbReference type="RefSeq" id="WP_075752897.1">
    <property type="nucleotide sequence ID" value="NZ_CP146991.1"/>
</dbReference>
<dbReference type="PRINTS" id="PR00723">
    <property type="entry name" value="SUBTILISIN"/>
</dbReference>
<dbReference type="PANTHER" id="PTHR43806">
    <property type="entry name" value="PEPTIDASE S8"/>
    <property type="match status" value="1"/>
</dbReference>
<organism evidence="6 7">
    <name type="scientific">Sporomusa sphaeroides DSM 2875</name>
    <dbReference type="NCBI Taxonomy" id="1337886"/>
    <lineage>
        <taxon>Bacteria</taxon>
        <taxon>Bacillati</taxon>
        <taxon>Bacillota</taxon>
        <taxon>Negativicutes</taxon>
        <taxon>Selenomonadales</taxon>
        <taxon>Sporomusaceae</taxon>
        <taxon>Sporomusa</taxon>
    </lineage>
</organism>
<proteinExistence type="inferred from homology"/>
<evidence type="ECO:0000313" key="7">
    <source>
        <dbReference type="Proteomes" id="UP000245702"/>
    </source>
</evidence>
<evidence type="ECO:0000256" key="1">
    <source>
        <dbReference type="ARBA" id="ARBA00011073"/>
    </source>
</evidence>
<dbReference type="InterPro" id="IPR015500">
    <property type="entry name" value="Peptidase_S8_subtilisin-rel"/>
</dbReference>
<dbReference type="InterPro" id="IPR034074">
    <property type="entry name" value="Y4bN_pept_dom"/>
</dbReference>
<accession>A0ABM9VZB9</accession>
<evidence type="ECO:0000313" key="6">
    <source>
        <dbReference type="EMBL" id="CVK18157.1"/>
    </source>
</evidence>
<comment type="caution">
    <text evidence="6">The sequence shown here is derived from an EMBL/GenBank/DDBJ whole genome shotgun (WGS) entry which is preliminary data.</text>
</comment>
<dbReference type="InterPro" id="IPR036852">
    <property type="entry name" value="Peptidase_S8/S53_dom_sf"/>
</dbReference>
<dbReference type="InterPro" id="IPR050131">
    <property type="entry name" value="Peptidase_S8_subtilisin-like"/>
</dbReference>
<dbReference type="PANTHER" id="PTHR43806:SF11">
    <property type="entry name" value="CEREVISIN-RELATED"/>
    <property type="match status" value="1"/>
</dbReference>
<reference evidence="6 7" key="1">
    <citation type="submission" date="2016-01" db="EMBL/GenBank/DDBJ databases">
        <authorList>
            <person name="Brown R."/>
        </authorList>
    </citation>
    <scope>NUCLEOTIDE SEQUENCE [LARGE SCALE GENOMIC DNA]</scope>
    <source>
        <strain evidence="6">Sporomusa sphaeroides DSM 2875</strain>
    </source>
</reference>
<dbReference type="Pfam" id="PF00082">
    <property type="entry name" value="Peptidase_S8"/>
    <property type="match status" value="1"/>
</dbReference>
<dbReference type="Proteomes" id="UP000245702">
    <property type="component" value="Unassembled WGS sequence"/>
</dbReference>
<dbReference type="CDD" id="cd04847">
    <property type="entry name" value="Peptidases_S8_Subtilisin_like_2"/>
    <property type="match status" value="1"/>
</dbReference>
<name>A0ABM9VZB9_9FIRM</name>